<dbReference type="RefSeq" id="WP_015548079.1">
    <property type="nucleotide sequence ID" value="NZ_AP031448.1"/>
</dbReference>
<evidence type="ECO:0000313" key="13">
    <source>
        <dbReference type="Proteomes" id="UP000323567"/>
    </source>
</evidence>
<dbReference type="NCBIfam" id="TIGR00069">
    <property type="entry name" value="hisD"/>
    <property type="match status" value="1"/>
</dbReference>
<dbReference type="InterPro" id="IPR022695">
    <property type="entry name" value="Histidinol_DH_monofunct"/>
</dbReference>
<comment type="cofactor">
    <cofactor evidence="5 10">
        <name>Zn(2+)</name>
        <dbReference type="ChEBI" id="CHEBI:29105"/>
    </cofactor>
    <text evidence="5 10">Binds 1 zinc ion per subunit.</text>
</comment>
<reference evidence="12 13" key="1">
    <citation type="journal article" date="2019" name="Nat. Med.">
        <title>A library of human gut bacterial isolates paired with longitudinal multiomics data enables mechanistic microbiome research.</title>
        <authorList>
            <person name="Poyet M."/>
            <person name="Groussin M."/>
            <person name="Gibbons S.M."/>
            <person name="Avila-Pacheco J."/>
            <person name="Jiang X."/>
            <person name="Kearney S.M."/>
            <person name="Perrotta A.R."/>
            <person name="Berdy B."/>
            <person name="Zhao S."/>
            <person name="Lieberman T.D."/>
            <person name="Swanson P.K."/>
            <person name="Smith M."/>
            <person name="Roesemann S."/>
            <person name="Alexander J.E."/>
            <person name="Rich S.A."/>
            <person name="Livny J."/>
            <person name="Vlamakis H."/>
            <person name="Clish C."/>
            <person name="Bullock K."/>
            <person name="Deik A."/>
            <person name="Scott J."/>
            <person name="Pierce K.A."/>
            <person name="Xavier R.J."/>
            <person name="Alm E.J."/>
        </authorList>
    </citation>
    <scope>NUCLEOTIDE SEQUENCE [LARGE SCALE GENOMIC DNA]</scope>
    <source>
        <strain evidence="12 13">BIOML-A2</strain>
    </source>
</reference>
<dbReference type="CDD" id="cd06572">
    <property type="entry name" value="Histidinol_dh"/>
    <property type="match status" value="1"/>
</dbReference>
<dbReference type="Gene3D" id="3.40.50.1980">
    <property type="entry name" value="Nitrogenase molybdenum iron protein domain"/>
    <property type="match status" value="2"/>
</dbReference>
<protein>
    <recommendedName>
        <fullName evidence="5">Histidinol dehydrogenase</fullName>
        <shortName evidence="5">HDH</shortName>
        <ecNumber evidence="5">1.1.1.23</ecNumber>
    </recommendedName>
</protein>
<feature type="binding site" evidence="5 9">
    <location>
        <position position="418"/>
    </location>
    <ligand>
        <name>substrate</name>
    </ligand>
</feature>
<dbReference type="GO" id="GO:0000105">
    <property type="term" value="P:L-histidine biosynthetic process"/>
    <property type="evidence" value="ECO:0007669"/>
    <property type="project" value="UniProtKB-UniRule"/>
</dbReference>
<keyword evidence="4 5" id="KW-0560">Oxidoreductase</keyword>
<feature type="binding site" evidence="5 9">
    <location>
        <position position="326"/>
    </location>
    <ligand>
        <name>substrate</name>
    </ligand>
</feature>
<dbReference type="GO" id="GO:0004399">
    <property type="term" value="F:histidinol dehydrogenase activity"/>
    <property type="evidence" value="ECO:0007669"/>
    <property type="project" value="UniProtKB-UniRule"/>
</dbReference>
<keyword evidence="5" id="KW-0028">Amino-acid biosynthesis</keyword>
<feature type="binding site" evidence="5 9">
    <location>
        <position position="359"/>
    </location>
    <ligand>
        <name>substrate</name>
    </ligand>
</feature>
<feature type="binding site" evidence="5 10">
    <location>
        <position position="418"/>
    </location>
    <ligand>
        <name>Zn(2+)</name>
        <dbReference type="ChEBI" id="CHEBI:29105"/>
    </ligand>
</feature>
<dbReference type="InterPro" id="IPR016161">
    <property type="entry name" value="Ald_DH/histidinol_DH"/>
</dbReference>
<comment type="catalytic activity">
    <reaction evidence="5">
        <text>L-histidinol + 2 NAD(+) + H2O = L-histidine + 2 NADH + 3 H(+)</text>
        <dbReference type="Rhea" id="RHEA:20641"/>
        <dbReference type="ChEBI" id="CHEBI:15377"/>
        <dbReference type="ChEBI" id="CHEBI:15378"/>
        <dbReference type="ChEBI" id="CHEBI:57540"/>
        <dbReference type="ChEBI" id="CHEBI:57595"/>
        <dbReference type="ChEBI" id="CHEBI:57699"/>
        <dbReference type="ChEBI" id="CHEBI:57945"/>
        <dbReference type="EC" id="1.1.1.23"/>
    </reaction>
</comment>
<feature type="binding site" evidence="5 9">
    <location>
        <position position="413"/>
    </location>
    <ligand>
        <name>substrate</name>
    </ligand>
</feature>
<evidence type="ECO:0000256" key="10">
    <source>
        <dbReference type="PIRSR" id="PIRSR000099-4"/>
    </source>
</evidence>
<feature type="binding site" evidence="5 8">
    <location>
        <position position="212"/>
    </location>
    <ligand>
        <name>NAD(+)</name>
        <dbReference type="ChEBI" id="CHEBI:57540"/>
    </ligand>
</feature>
<keyword evidence="2 5" id="KW-0479">Metal-binding</keyword>
<evidence type="ECO:0000256" key="2">
    <source>
        <dbReference type="ARBA" id="ARBA00022723"/>
    </source>
</evidence>
<organism evidence="12 13">
    <name type="scientific">Alistipes shahii</name>
    <dbReference type="NCBI Taxonomy" id="328814"/>
    <lineage>
        <taxon>Bacteria</taxon>
        <taxon>Pseudomonadati</taxon>
        <taxon>Bacteroidota</taxon>
        <taxon>Bacteroidia</taxon>
        <taxon>Bacteroidales</taxon>
        <taxon>Rikenellaceae</taxon>
        <taxon>Alistipes</taxon>
    </lineage>
</organism>
<evidence type="ECO:0000256" key="7">
    <source>
        <dbReference type="PIRSR" id="PIRSR000099-1"/>
    </source>
</evidence>
<evidence type="ECO:0000256" key="4">
    <source>
        <dbReference type="ARBA" id="ARBA00023002"/>
    </source>
</evidence>
<comment type="pathway">
    <text evidence="5">Amino-acid biosynthesis; L-histidine biosynthesis; L-histidine from 5-phospho-alpha-D-ribose 1-diphosphate: step 9/9.</text>
</comment>
<dbReference type="UniPathway" id="UPA00031">
    <property type="reaction ID" value="UER00014"/>
</dbReference>
<dbReference type="EMBL" id="VVXK01000030">
    <property type="protein sequence ID" value="KAA2365821.1"/>
    <property type="molecule type" value="Genomic_DNA"/>
</dbReference>
<feature type="binding site" evidence="5 9">
    <location>
        <position position="236"/>
    </location>
    <ligand>
        <name>substrate</name>
    </ligand>
</feature>
<dbReference type="FunFam" id="3.40.50.1980:FF:000001">
    <property type="entry name" value="Histidinol dehydrogenase"/>
    <property type="match status" value="1"/>
</dbReference>
<feature type="active site" description="Proton acceptor" evidence="5 7">
    <location>
        <position position="326"/>
    </location>
</feature>
<feature type="binding site" evidence="5 10">
    <location>
        <position position="261"/>
    </location>
    <ligand>
        <name>Zn(2+)</name>
        <dbReference type="ChEBI" id="CHEBI:29105"/>
    </ligand>
</feature>
<dbReference type="PROSITE" id="PS00611">
    <property type="entry name" value="HISOL_DEHYDROGENASE"/>
    <property type="match status" value="1"/>
</dbReference>
<feature type="active site" description="Proton acceptor" evidence="5 7">
    <location>
        <position position="325"/>
    </location>
</feature>
<dbReference type="AlphaFoldDB" id="A0A5B3FX73"/>
<feature type="binding site" evidence="5 9">
    <location>
        <position position="258"/>
    </location>
    <ligand>
        <name>substrate</name>
    </ligand>
</feature>
<dbReference type="Proteomes" id="UP000323567">
    <property type="component" value="Unassembled WGS sequence"/>
</dbReference>
<comment type="function">
    <text evidence="5">Catalyzes the sequential NAD-dependent oxidations of L-histidinol to L-histidinaldehyde and then to L-histidine.</text>
</comment>
<name>A0A5B3FX73_9BACT</name>
<evidence type="ECO:0000256" key="1">
    <source>
        <dbReference type="ARBA" id="ARBA00010178"/>
    </source>
</evidence>
<evidence type="ECO:0000256" key="5">
    <source>
        <dbReference type="HAMAP-Rule" id="MF_01024"/>
    </source>
</evidence>
<evidence type="ECO:0000313" key="12">
    <source>
        <dbReference type="EMBL" id="KAA2365821.1"/>
    </source>
</evidence>
<dbReference type="InterPro" id="IPR012131">
    <property type="entry name" value="Hstdl_DH"/>
</dbReference>
<feature type="binding site" evidence="5 10">
    <location>
        <position position="258"/>
    </location>
    <ligand>
        <name>Zn(2+)</name>
        <dbReference type="ChEBI" id="CHEBI:29105"/>
    </ligand>
</feature>
<dbReference type="GeneID" id="92756428"/>
<keyword evidence="5 8" id="KW-0520">NAD</keyword>
<accession>A0A5B3FX73</accession>
<dbReference type="Pfam" id="PF00815">
    <property type="entry name" value="Histidinol_dh"/>
    <property type="match status" value="1"/>
</dbReference>
<dbReference type="InterPro" id="IPR001692">
    <property type="entry name" value="Histidinol_DH_CS"/>
</dbReference>
<dbReference type="GO" id="GO:0005829">
    <property type="term" value="C:cytosol"/>
    <property type="evidence" value="ECO:0007669"/>
    <property type="project" value="TreeGrafter"/>
</dbReference>
<dbReference type="EC" id="1.1.1.23" evidence="5"/>
<dbReference type="PRINTS" id="PR00083">
    <property type="entry name" value="HOLDHDRGNASE"/>
</dbReference>
<comment type="similarity">
    <text evidence="1 5 6 11">Belongs to the histidinol dehydrogenase family.</text>
</comment>
<sequence>MEILKIHNNPERAEWAALTERFTREEEEITRQVTEILADVKSGGDRSLREVTRRVEGRDPRTFEIPADVRAAAAALIPAALKEALAAAKANIETFHRAQLPPEVDIETMPGVRCVQRAVPIRRVGLYIPGGKAPLFSTVLMLAVPARVAGCGEVILCTPARPDGTIAPEILYAADLCGVDRIFSVGGAQAVAAMAYGTESIPRVDKIFGPGNRYVTKAKQLVGANDVAVDLPAGPSEVLVLADDEASPAFAAADLLSQAEHGGDSQAVLVCPSVEFARDTQRAVGEQLLQLRRGETIREALRQSRIVVLDSREKMIGFANAYAPEHLIISMRDAWDVAAQITAAGSVFIGPWSPESAGDYASGTNHTLPTGGWARAYSGVNTDSFLRKITYQELSRKGLATLSPTVIAMAEAEGLGAHAAAVRVRMKGGVL</sequence>
<comment type="caution">
    <text evidence="12">The sequence shown here is derived from an EMBL/GenBank/DDBJ whole genome shotgun (WGS) entry which is preliminary data.</text>
</comment>
<proteinExistence type="inferred from homology"/>
<keyword evidence="3 5" id="KW-0862">Zinc</keyword>
<feature type="binding site" evidence="5 8">
    <location>
        <position position="189"/>
    </location>
    <ligand>
        <name>NAD(+)</name>
        <dbReference type="ChEBI" id="CHEBI:57540"/>
    </ligand>
</feature>
<feature type="binding site" evidence="5 9">
    <location>
        <position position="261"/>
    </location>
    <ligand>
        <name>substrate</name>
    </ligand>
</feature>
<dbReference type="PANTHER" id="PTHR21256">
    <property type="entry name" value="HISTIDINOL DEHYDROGENASE HDH"/>
    <property type="match status" value="1"/>
</dbReference>
<dbReference type="PANTHER" id="PTHR21256:SF2">
    <property type="entry name" value="HISTIDINE BIOSYNTHESIS TRIFUNCTIONAL PROTEIN"/>
    <property type="match status" value="1"/>
</dbReference>
<keyword evidence="5" id="KW-0368">Histidine biosynthesis</keyword>
<evidence type="ECO:0000256" key="11">
    <source>
        <dbReference type="RuleBase" id="RU004175"/>
    </source>
</evidence>
<feature type="binding site" evidence="5 8">
    <location>
        <position position="127"/>
    </location>
    <ligand>
        <name>NAD(+)</name>
        <dbReference type="ChEBI" id="CHEBI:57540"/>
    </ligand>
</feature>
<dbReference type="HAMAP" id="MF_01024">
    <property type="entry name" value="HisD"/>
    <property type="match status" value="1"/>
</dbReference>
<dbReference type="SUPFAM" id="SSF53720">
    <property type="entry name" value="ALDH-like"/>
    <property type="match status" value="1"/>
</dbReference>
<dbReference type="GO" id="GO:0008270">
    <property type="term" value="F:zinc ion binding"/>
    <property type="evidence" value="ECO:0007669"/>
    <property type="project" value="UniProtKB-UniRule"/>
</dbReference>
<evidence type="ECO:0000256" key="3">
    <source>
        <dbReference type="ARBA" id="ARBA00022833"/>
    </source>
</evidence>
<dbReference type="PIRSF" id="PIRSF000099">
    <property type="entry name" value="Histidinol_dh"/>
    <property type="match status" value="1"/>
</dbReference>
<gene>
    <name evidence="5 12" type="primary">hisD</name>
    <name evidence="12" type="ORF">F2Y13_14320</name>
</gene>
<evidence type="ECO:0000256" key="6">
    <source>
        <dbReference type="PIRNR" id="PIRNR000099"/>
    </source>
</evidence>
<evidence type="ECO:0000256" key="8">
    <source>
        <dbReference type="PIRSR" id="PIRSR000099-2"/>
    </source>
</evidence>
<dbReference type="Gene3D" id="1.20.5.1300">
    <property type="match status" value="1"/>
</dbReference>
<evidence type="ECO:0000256" key="9">
    <source>
        <dbReference type="PIRSR" id="PIRSR000099-3"/>
    </source>
</evidence>
<feature type="binding site" evidence="5 10">
    <location>
        <position position="359"/>
    </location>
    <ligand>
        <name>Zn(2+)</name>
        <dbReference type="ChEBI" id="CHEBI:29105"/>
    </ligand>
</feature>
<dbReference type="GO" id="GO:0051287">
    <property type="term" value="F:NAD binding"/>
    <property type="evidence" value="ECO:0007669"/>
    <property type="project" value="InterPro"/>
</dbReference>